<dbReference type="InterPro" id="IPR015422">
    <property type="entry name" value="PyrdxlP-dep_Trfase_small"/>
</dbReference>
<keyword evidence="12" id="KW-1185">Reference proteome</keyword>
<dbReference type="PRINTS" id="PR00753">
    <property type="entry name" value="ACCSYNTHASE"/>
</dbReference>
<feature type="domain" description="Aminotransferase class I/classII large" evidence="10">
    <location>
        <begin position="205"/>
        <end position="427"/>
    </location>
</feature>
<protein>
    <recommendedName>
        <fullName evidence="8">1-aminocyclopropane-1-carboxylate synthase</fullName>
        <ecNumber evidence="8">4.4.1.14</ecNumber>
    </recommendedName>
</protein>
<comment type="catalytic activity">
    <reaction evidence="9">
        <text>S-adenosyl-L-methionine = 1-aminocyclopropane-1-carboxylate + S-methyl-5'-thioadenosine + H(+)</text>
        <dbReference type="Rhea" id="RHEA:21744"/>
        <dbReference type="ChEBI" id="CHEBI:15378"/>
        <dbReference type="ChEBI" id="CHEBI:17509"/>
        <dbReference type="ChEBI" id="CHEBI:58360"/>
        <dbReference type="ChEBI" id="CHEBI:59789"/>
        <dbReference type="EC" id="4.4.1.14"/>
    </reaction>
</comment>
<dbReference type="InterPro" id="IPR015421">
    <property type="entry name" value="PyrdxlP-dep_Trfase_major"/>
</dbReference>
<name>A0AAQ3K703_9LILI</name>
<dbReference type="InterPro" id="IPR004839">
    <property type="entry name" value="Aminotransferase_I/II_large"/>
</dbReference>
<keyword evidence="4" id="KW-0663">Pyridoxal phosphate</keyword>
<dbReference type="InterPro" id="IPR015424">
    <property type="entry name" value="PyrdxlP-dep_Trfase"/>
</dbReference>
<dbReference type="Gene3D" id="3.40.640.10">
    <property type="entry name" value="Type I PLP-dependent aspartate aminotransferase-like (Major domain)"/>
    <property type="match status" value="1"/>
</dbReference>
<evidence type="ECO:0000259" key="10">
    <source>
        <dbReference type="Pfam" id="PF00155"/>
    </source>
</evidence>
<keyword evidence="6" id="KW-0292">Fruit ripening</keyword>
<dbReference type="AlphaFoldDB" id="A0AAQ3K703"/>
<organism evidence="11 12">
    <name type="scientific">Canna indica</name>
    <name type="common">Indian-shot</name>
    <dbReference type="NCBI Taxonomy" id="4628"/>
    <lineage>
        <taxon>Eukaryota</taxon>
        <taxon>Viridiplantae</taxon>
        <taxon>Streptophyta</taxon>
        <taxon>Embryophyta</taxon>
        <taxon>Tracheophyta</taxon>
        <taxon>Spermatophyta</taxon>
        <taxon>Magnoliopsida</taxon>
        <taxon>Liliopsida</taxon>
        <taxon>Zingiberales</taxon>
        <taxon>Cannaceae</taxon>
        <taxon>Canna</taxon>
    </lineage>
</organism>
<dbReference type="GO" id="GO:0009835">
    <property type="term" value="P:fruit ripening"/>
    <property type="evidence" value="ECO:0007669"/>
    <property type="project" value="UniProtKB-KW"/>
</dbReference>
<dbReference type="PANTHER" id="PTHR43795">
    <property type="entry name" value="BIFUNCTIONAL ASPARTATE AMINOTRANSFERASE AND GLUTAMATE/ASPARTATE-PREPHENATE AMINOTRANSFERASE-RELATED"/>
    <property type="match status" value="1"/>
</dbReference>
<dbReference type="GO" id="GO:0016847">
    <property type="term" value="F:1-aminocyclopropane-1-carboxylate synthase activity"/>
    <property type="evidence" value="ECO:0007669"/>
    <property type="project" value="UniProtKB-EC"/>
</dbReference>
<evidence type="ECO:0000256" key="6">
    <source>
        <dbReference type="ARBA" id="ARBA00033478"/>
    </source>
</evidence>
<dbReference type="EC" id="4.4.1.14" evidence="8"/>
<dbReference type="Pfam" id="PF00155">
    <property type="entry name" value="Aminotran_1_2"/>
    <property type="match status" value="1"/>
</dbReference>
<evidence type="ECO:0000256" key="8">
    <source>
        <dbReference type="ARBA" id="ARBA00039053"/>
    </source>
</evidence>
<dbReference type="InterPro" id="IPR050478">
    <property type="entry name" value="Ethylene_sulfur-biosynth"/>
</dbReference>
<dbReference type="Proteomes" id="UP001327560">
    <property type="component" value="Chromosome 4"/>
</dbReference>
<dbReference type="GO" id="GO:0030170">
    <property type="term" value="F:pyridoxal phosphate binding"/>
    <property type="evidence" value="ECO:0007669"/>
    <property type="project" value="InterPro"/>
</dbReference>
<dbReference type="EMBL" id="CP136893">
    <property type="protein sequence ID" value="WOL03070.1"/>
    <property type="molecule type" value="Genomic_DNA"/>
</dbReference>
<keyword evidence="2" id="KW-0266">Ethylene biosynthesis</keyword>
<evidence type="ECO:0000313" key="12">
    <source>
        <dbReference type="Proteomes" id="UP001327560"/>
    </source>
</evidence>
<dbReference type="SUPFAM" id="SSF53383">
    <property type="entry name" value="PLP-dependent transferases"/>
    <property type="match status" value="1"/>
</dbReference>
<gene>
    <name evidence="11" type="ORF">Cni_G11790</name>
</gene>
<dbReference type="GO" id="GO:0008483">
    <property type="term" value="F:transaminase activity"/>
    <property type="evidence" value="ECO:0007669"/>
    <property type="project" value="TreeGrafter"/>
</dbReference>
<comment type="cofactor">
    <cofactor evidence="1">
        <name>pyridoxal 5'-phosphate</name>
        <dbReference type="ChEBI" id="CHEBI:597326"/>
    </cofactor>
</comment>
<evidence type="ECO:0000256" key="2">
    <source>
        <dbReference type="ARBA" id="ARBA00022666"/>
    </source>
</evidence>
<reference evidence="11 12" key="1">
    <citation type="submission" date="2023-10" db="EMBL/GenBank/DDBJ databases">
        <title>Chromosome-scale genome assembly provides insights into flower coloration mechanisms of Canna indica.</title>
        <authorList>
            <person name="Li C."/>
        </authorList>
    </citation>
    <scope>NUCLEOTIDE SEQUENCE [LARGE SCALE GENOMIC DNA]</scope>
    <source>
        <tissue evidence="11">Flower</tissue>
    </source>
</reference>
<accession>A0AAQ3K703</accession>
<evidence type="ECO:0000256" key="4">
    <source>
        <dbReference type="ARBA" id="ARBA00022898"/>
    </source>
</evidence>
<evidence type="ECO:0000256" key="3">
    <source>
        <dbReference type="ARBA" id="ARBA00022691"/>
    </source>
</evidence>
<evidence type="ECO:0000313" key="11">
    <source>
        <dbReference type="EMBL" id="WOL03070.1"/>
    </source>
</evidence>
<keyword evidence="5" id="KW-0456">Lyase</keyword>
<evidence type="ECO:0000256" key="9">
    <source>
        <dbReference type="ARBA" id="ARBA00049554"/>
    </source>
</evidence>
<comment type="pathway">
    <text evidence="7">Alkene biosynthesis; ethylene biosynthesis via S-adenosyl-L-methionine; ethylene from S-adenosyl-L-methionine: step 1/2.</text>
</comment>
<dbReference type="CDD" id="cd00609">
    <property type="entry name" value="AAT_like"/>
    <property type="match status" value="1"/>
</dbReference>
<dbReference type="Gene3D" id="3.90.1150.10">
    <property type="entry name" value="Aspartate Aminotransferase, domain 1"/>
    <property type="match status" value="1"/>
</dbReference>
<dbReference type="GO" id="GO:0009693">
    <property type="term" value="P:ethylene biosynthetic process"/>
    <property type="evidence" value="ECO:0007669"/>
    <property type="project" value="UniProtKB-KW"/>
</dbReference>
<evidence type="ECO:0000256" key="5">
    <source>
        <dbReference type="ARBA" id="ARBA00023239"/>
    </source>
</evidence>
<evidence type="ECO:0000256" key="1">
    <source>
        <dbReference type="ARBA" id="ARBA00001933"/>
    </source>
</evidence>
<dbReference type="PANTHER" id="PTHR43795:SF10">
    <property type="entry name" value="1-AMINOCYCLOPROPANE-1-CARBOXYLATE SYNTHASE 9"/>
    <property type="match status" value="1"/>
</dbReference>
<sequence>MFRRQKKRMCLVHVNGIAIVSKQYDCRNLDSVWDELLSDYRKGLETNKKEASGCQWVPVATVQGFSFGLISTNMLKEAKTKPEEAAWEEHLMADPDDVTEEAHLSAQASLRDDWRGGLIRIRSPTRDISNRGTCNINLVSSLSPARNFYSKGISSISTNVPKMHQKLLSRKAACNIHGQDSSYFLGCQEYEKNPYDPITNPNGIIQMGLAENQLSLDLVETWLENHPEAAGFKRDGVSILRELALFQDYHGLPAFKSELAKYMERVRGNKVTFQPNKLVLTAGATSANETLMFCLAEPGEAFLLPTPYYPGFDRDLKWRTGAEIVPIHCSISNKFQITKAALEAAYQQARKQRLRVKGVLITNPSNPLGTTMTRHELNTLLDFVLAKDIHLISDEIYSGTNFDTPGPSSQPVKAILDQMGTPVIVFRSQV</sequence>
<evidence type="ECO:0000256" key="7">
    <source>
        <dbReference type="ARBA" id="ARBA00037888"/>
    </source>
</evidence>
<proteinExistence type="predicted"/>
<keyword evidence="3" id="KW-0949">S-adenosyl-L-methionine</keyword>